<reference evidence="1 2" key="1">
    <citation type="submission" date="2017-11" db="EMBL/GenBank/DDBJ databases">
        <title>Draft Genome Sequence of Sporolactobacillus inulinus NBRC 111894 Isolated from Koso, a Japanese Sugar-Vegetable Fermented Beverage.</title>
        <authorList>
            <person name="Chiou T.Y."/>
            <person name="Oshima K."/>
            <person name="Suda W."/>
            <person name="Hattori M."/>
            <person name="Takahashi T."/>
        </authorList>
    </citation>
    <scope>NUCLEOTIDE SEQUENCE [LARGE SCALE GENOMIC DNA]</scope>
    <source>
        <strain evidence="1 2">NBRC111894</strain>
    </source>
</reference>
<comment type="caution">
    <text evidence="1">The sequence shown here is derived from an EMBL/GenBank/DDBJ whole genome shotgun (WGS) entry which is preliminary data.</text>
</comment>
<organism evidence="1 2">
    <name type="scientific">Sporolactobacillus inulinus</name>
    <dbReference type="NCBI Taxonomy" id="2078"/>
    <lineage>
        <taxon>Bacteria</taxon>
        <taxon>Bacillati</taxon>
        <taxon>Bacillota</taxon>
        <taxon>Bacilli</taxon>
        <taxon>Bacillales</taxon>
        <taxon>Sporolactobacillaceae</taxon>
        <taxon>Sporolactobacillus</taxon>
    </lineage>
</organism>
<dbReference type="EMBL" id="BEXB01000004">
    <property type="protein sequence ID" value="GAY75157.1"/>
    <property type="molecule type" value="Genomic_DNA"/>
</dbReference>
<evidence type="ECO:0000313" key="1">
    <source>
        <dbReference type="EMBL" id="GAY75157.1"/>
    </source>
</evidence>
<evidence type="ECO:0000313" key="2">
    <source>
        <dbReference type="Proteomes" id="UP000319716"/>
    </source>
</evidence>
<name>A0A4Y1Z806_9BACL</name>
<dbReference type="Proteomes" id="UP000319716">
    <property type="component" value="Unassembled WGS sequence"/>
</dbReference>
<sequence length="56" mass="6630">MRKTRRKAPGPYFRRMRWLPRCARTSLRLLACRGRQSTSALIAKTLVYWFEEGAKS</sequence>
<dbReference type="AlphaFoldDB" id="A0A4Y1Z806"/>
<accession>A0A4Y1Z806</accession>
<gene>
    <name evidence="1" type="ORF">NBRC111894_711</name>
</gene>
<proteinExistence type="predicted"/>
<protein>
    <submittedName>
        <fullName evidence="1">Uncharacterized protein</fullName>
    </submittedName>
</protein>